<comment type="caution">
    <text evidence="4">The sequence shown here is derived from an EMBL/GenBank/DDBJ whole genome shotgun (WGS) entry which is preliminary data.</text>
</comment>
<dbReference type="PANTHER" id="PTHR31896">
    <property type="entry name" value="FAMILY REGULATORY PROTEIN, PUTATIVE (AFU_ORTHOLOGUE AFUA_3G14730)-RELATED"/>
    <property type="match status" value="1"/>
</dbReference>
<evidence type="ECO:0000256" key="2">
    <source>
        <dbReference type="ARBA" id="ARBA00022679"/>
    </source>
</evidence>
<proteinExistence type="inferred from homology"/>
<dbReference type="Pfam" id="PF02458">
    <property type="entry name" value="Transferase"/>
    <property type="match status" value="1"/>
</dbReference>
<evidence type="ECO:0000313" key="4">
    <source>
        <dbReference type="EMBL" id="KAF6157710.1"/>
    </source>
</evidence>
<evidence type="ECO:0000256" key="3">
    <source>
        <dbReference type="ARBA" id="ARBA00023315"/>
    </source>
</evidence>
<dbReference type="InterPro" id="IPR051283">
    <property type="entry name" value="Sec_Metabolite_Acyltrans"/>
</dbReference>
<keyword evidence="2" id="KW-0808">Transferase</keyword>
<comment type="similarity">
    <text evidence="1">Belongs to the plant acyltransferase family.</text>
</comment>
<protein>
    <recommendedName>
        <fullName evidence="6">BAHD acyltransferase</fullName>
    </recommendedName>
</protein>
<accession>A0A7J7MSG6</accession>
<dbReference type="GO" id="GO:0016746">
    <property type="term" value="F:acyltransferase activity"/>
    <property type="evidence" value="ECO:0007669"/>
    <property type="project" value="UniProtKB-KW"/>
</dbReference>
<gene>
    <name evidence="4" type="ORF">GIB67_037283</name>
</gene>
<reference evidence="4 5" key="1">
    <citation type="journal article" date="2020" name="IScience">
        <title>Genome Sequencing of the Endangered Kingdonia uniflora (Circaeasteraceae, Ranunculales) Reveals Potential Mechanisms of Evolutionary Specialization.</title>
        <authorList>
            <person name="Sun Y."/>
            <person name="Deng T."/>
            <person name="Zhang A."/>
            <person name="Moore M.J."/>
            <person name="Landis J.B."/>
            <person name="Lin N."/>
            <person name="Zhang H."/>
            <person name="Zhang X."/>
            <person name="Huang J."/>
            <person name="Zhang X."/>
            <person name="Sun H."/>
            <person name="Wang H."/>
        </authorList>
    </citation>
    <scope>NUCLEOTIDE SEQUENCE [LARGE SCALE GENOMIC DNA]</scope>
    <source>
        <strain evidence="4">TB1705</strain>
        <tissue evidence="4">Leaf</tissue>
    </source>
</reference>
<dbReference type="OrthoDB" id="1862401at2759"/>
<keyword evidence="3" id="KW-0012">Acyltransferase</keyword>
<sequence>MVVENGSEKRAMKVKMINKTTVLPNKKLGRQECPLVTFDLPYVTFYYNQKLLLYKGDDFEEKVAKLKEGLGVVLKEFYPLAGRLGKDEEGVLRVVCDNENIGVEVVEAIAEEVTVADLAEDEIPRSDFQEIVPYTGIMNLEGLHRPLLAVQLTKLKDGLAIGCAFNHAVLDGNSTWHFMTSWSEICCGATEVSVQPFHDRTKARGTRVKLDLPELTTNEDMVKANGDAKLGPQLREKIFRFSESAIDKIKSVVNSKVSNGTKPYSTFQSLGVHIWRAVSRARHLKPKDITVFTIFIDCRKRVEPPMPDNYFGNLIQAVFTVTAAGLLLGNPPEFGASMLQKVIESHDWKAIDERSKQWESAPMLFQFKDAGINCVAVGSSPRFEIYNVDFGWGKPETVRSGSNNKFDGMVYLYRGKDGGRRVDVEMTLEANAMEILEKDEEFLLVV</sequence>
<dbReference type="EMBL" id="JACGCM010001272">
    <property type="protein sequence ID" value="KAF6157710.1"/>
    <property type="molecule type" value="Genomic_DNA"/>
</dbReference>
<evidence type="ECO:0000256" key="1">
    <source>
        <dbReference type="ARBA" id="ARBA00009861"/>
    </source>
</evidence>
<dbReference type="AlphaFoldDB" id="A0A7J7MSG6"/>
<dbReference type="FunFam" id="3.30.559.10:FF:000008">
    <property type="entry name" value="Tryptamine hydroxycinnamoyl transferase"/>
    <property type="match status" value="1"/>
</dbReference>
<evidence type="ECO:0008006" key="6">
    <source>
        <dbReference type="Google" id="ProtNLM"/>
    </source>
</evidence>
<dbReference type="Gene3D" id="3.30.559.10">
    <property type="entry name" value="Chloramphenicol acetyltransferase-like domain"/>
    <property type="match status" value="2"/>
</dbReference>
<evidence type="ECO:0000313" key="5">
    <source>
        <dbReference type="Proteomes" id="UP000541444"/>
    </source>
</evidence>
<dbReference type="Proteomes" id="UP000541444">
    <property type="component" value="Unassembled WGS sequence"/>
</dbReference>
<organism evidence="4 5">
    <name type="scientific">Kingdonia uniflora</name>
    <dbReference type="NCBI Taxonomy" id="39325"/>
    <lineage>
        <taxon>Eukaryota</taxon>
        <taxon>Viridiplantae</taxon>
        <taxon>Streptophyta</taxon>
        <taxon>Embryophyta</taxon>
        <taxon>Tracheophyta</taxon>
        <taxon>Spermatophyta</taxon>
        <taxon>Magnoliopsida</taxon>
        <taxon>Ranunculales</taxon>
        <taxon>Circaeasteraceae</taxon>
        <taxon>Kingdonia</taxon>
    </lineage>
</organism>
<name>A0A7J7MSG6_9MAGN</name>
<dbReference type="InterPro" id="IPR023213">
    <property type="entry name" value="CAT-like_dom_sf"/>
</dbReference>
<keyword evidence="5" id="KW-1185">Reference proteome</keyword>
<dbReference type="PANTHER" id="PTHR31896:SF76">
    <property type="entry name" value="BAHD ACYLTRANSFERASE DCR"/>
    <property type="match status" value="1"/>
</dbReference>